<dbReference type="CDD" id="cd10450">
    <property type="entry name" value="GIY-YIG_AtGrxS16_like"/>
    <property type="match status" value="1"/>
</dbReference>
<dbReference type="InterPro" id="IPR034904">
    <property type="entry name" value="FSCA_dom_sf"/>
</dbReference>
<feature type="domain" description="NIF system FeS cluster assembly NifU C-terminal" evidence="2">
    <location>
        <begin position="319"/>
        <end position="383"/>
    </location>
</feature>
<keyword evidence="4" id="KW-1185">Reference proteome</keyword>
<proteinExistence type="inferred from homology"/>
<dbReference type="PANTHER" id="PTHR11178:SF15">
    <property type="entry name" value="NIFU-LIKE PROTEIN 1, CHLOROPLASTIC"/>
    <property type="match status" value="1"/>
</dbReference>
<protein>
    <recommendedName>
        <fullName evidence="2">NIF system FeS cluster assembly NifU C-terminal domain-containing protein</fullName>
    </recommendedName>
</protein>
<name>A0AAV9IGJ6_9RHOD</name>
<dbReference type="FunFam" id="3.30.300.130:FF:000003">
    <property type="entry name" value="NifU-like protein 3, chloroplastic"/>
    <property type="match status" value="1"/>
</dbReference>
<dbReference type="GO" id="GO:0005739">
    <property type="term" value="C:mitochondrion"/>
    <property type="evidence" value="ECO:0007669"/>
    <property type="project" value="TreeGrafter"/>
</dbReference>
<reference evidence="3 4" key="1">
    <citation type="submission" date="2022-07" db="EMBL/GenBank/DDBJ databases">
        <title>Genome-wide signatures of adaptation to extreme environments.</title>
        <authorList>
            <person name="Cho C.H."/>
            <person name="Yoon H.S."/>
        </authorList>
    </citation>
    <scope>NUCLEOTIDE SEQUENCE [LARGE SCALE GENOMIC DNA]</scope>
    <source>
        <strain evidence="3 4">108.79 E11</strain>
    </source>
</reference>
<evidence type="ECO:0000259" key="2">
    <source>
        <dbReference type="Pfam" id="PF01106"/>
    </source>
</evidence>
<sequence>MHCLCQMHQHLLFLHSVIDLSRNKHHNFKVPLHYTREKSLRVPSRWKANLQWDSKFKDLPGASNYVVDDNSIPQSHQSLHETLYSRGEEEHLAPNSSQQLQFRSDGSEMFPVDLLLTKAKNEKIGAVYAVYDKDYNIQFIGISRDVCFSLKAHREALSEKDVAWVKLKTWDFPKRKEMEQFQEEWITELGFRPPGNVASSKESQLWAKSIREAAQFVSNDTEPERMSVYEEKKFKLRKAMADPSLIDEESREIFERDPAIQAVTAGDWSQVIKQQTSQVAQNTVTSPFESVDVASKDGLNGVSDSRVAENLIPVTVENVHHALDEVRPYLEADGGNVKVLSVDAERNVVLLLQGACGSCPSSTATMKLGIERILRQRFPNIGEITAQSDVSSNTRTPLKERCEKVVEEIKPAIIGLGGSISISRVEDNRVFILYQGPDKIKSGVEMALKEKLSPQEEVVFE</sequence>
<evidence type="ECO:0000256" key="1">
    <source>
        <dbReference type="ARBA" id="ARBA00006420"/>
    </source>
</evidence>
<dbReference type="GO" id="GO:0016226">
    <property type="term" value="P:iron-sulfur cluster assembly"/>
    <property type="evidence" value="ECO:0007669"/>
    <property type="project" value="InterPro"/>
</dbReference>
<organism evidence="3 4">
    <name type="scientific">Galdieria yellowstonensis</name>
    <dbReference type="NCBI Taxonomy" id="3028027"/>
    <lineage>
        <taxon>Eukaryota</taxon>
        <taxon>Rhodophyta</taxon>
        <taxon>Bangiophyceae</taxon>
        <taxon>Galdieriales</taxon>
        <taxon>Galdieriaceae</taxon>
        <taxon>Galdieria</taxon>
    </lineage>
</organism>
<evidence type="ECO:0000313" key="3">
    <source>
        <dbReference type="EMBL" id="KAK4526487.1"/>
    </source>
</evidence>
<dbReference type="InterPro" id="IPR001075">
    <property type="entry name" value="NIF_FeS_clus_asmbl_NifU_C"/>
</dbReference>
<dbReference type="GO" id="GO:0009536">
    <property type="term" value="C:plastid"/>
    <property type="evidence" value="ECO:0007669"/>
    <property type="project" value="UniProtKB-ARBA"/>
</dbReference>
<dbReference type="SUPFAM" id="SSF117916">
    <property type="entry name" value="Fe-S cluster assembly (FSCA) domain-like"/>
    <property type="match status" value="2"/>
</dbReference>
<dbReference type="GO" id="GO:0051536">
    <property type="term" value="F:iron-sulfur cluster binding"/>
    <property type="evidence" value="ECO:0007669"/>
    <property type="project" value="InterPro"/>
</dbReference>
<dbReference type="Gene3D" id="3.30.300.130">
    <property type="entry name" value="Fe-S cluster assembly (FSCA)"/>
    <property type="match status" value="2"/>
</dbReference>
<evidence type="ECO:0000313" key="4">
    <source>
        <dbReference type="Proteomes" id="UP001300502"/>
    </source>
</evidence>
<dbReference type="PANTHER" id="PTHR11178">
    <property type="entry name" value="IRON-SULFUR CLUSTER SCAFFOLD PROTEIN NFU-RELATED"/>
    <property type="match status" value="1"/>
</dbReference>
<dbReference type="GO" id="GO:0005506">
    <property type="term" value="F:iron ion binding"/>
    <property type="evidence" value="ECO:0007669"/>
    <property type="project" value="InterPro"/>
</dbReference>
<dbReference type="EMBL" id="JANCYU010000040">
    <property type="protein sequence ID" value="KAK4526487.1"/>
    <property type="molecule type" value="Genomic_DNA"/>
</dbReference>
<comment type="caution">
    <text evidence="3">The sequence shown here is derived from an EMBL/GenBank/DDBJ whole genome shotgun (WGS) entry which is preliminary data.</text>
</comment>
<dbReference type="Pfam" id="PF01106">
    <property type="entry name" value="NifU"/>
    <property type="match status" value="1"/>
</dbReference>
<dbReference type="GO" id="GO:0005198">
    <property type="term" value="F:structural molecule activity"/>
    <property type="evidence" value="ECO:0007669"/>
    <property type="project" value="UniProtKB-ARBA"/>
</dbReference>
<dbReference type="AlphaFoldDB" id="A0AAV9IGJ6"/>
<accession>A0AAV9IGJ6</accession>
<comment type="similarity">
    <text evidence="1">Belongs to the NifU family.</text>
</comment>
<dbReference type="Proteomes" id="UP001300502">
    <property type="component" value="Unassembled WGS sequence"/>
</dbReference>
<gene>
    <name evidence="3" type="ORF">GAYE_SCF24G4403</name>
</gene>
<dbReference type="InterPro" id="IPR049578">
    <property type="entry name" value="CAXIP1-like_GIY-YIG_dom"/>
</dbReference>